<proteinExistence type="evidence at transcript level"/>
<evidence type="ECO:0000256" key="7">
    <source>
        <dbReference type="SAM" id="Phobius"/>
    </source>
</evidence>
<dbReference type="PANTHER" id="PTHR21421">
    <property type="entry name" value="GUSTATORY RECEPTOR"/>
    <property type="match status" value="1"/>
</dbReference>
<dbReference type="AlphaFoldDB" id="A0AAN0LJ39"/>
<feature type="transmembrane region" description="Helical" evidence="7">
    <location>
        <begin position="313"/>
        <end position="335"/>
    </location>
</feature>
<evidence type="ECO:0000256" key="2">
    <source>
        <dbReference type="ARBA" id="ARBA00022475"/>
    </source>
</evidence>
<dbReference type="GO" id="GO:0051606">
    <property type="term" value="P:detection of stimulus"/>
    <property type="evidence" value="ECO:0007669"/>
    <property type="project" value="UniProtKB-ARBA"/>
</dbReference>
<dbReference type="EMBL" id="PP154996">
    <property type="protein sequence ID" value="WRW34070.1"/>
    <property type="molecule type" value="mRNA"/>
</dbReference>
<feature type="transmembrane region" description="Helical" evidence="7">
    <location>
        <begin position="64"/>
        <end position="87"/>
    </location>
</feature>
<feature type="transmembrane region" description="Helical" evidence="7">
    <location>
        <begin position="107"/>
        <end position="129"/>
    </location>
</feature>
<evidence type="ECO:0000256" key="6">
    <source>
        <dbReference type="ARBA" id="ARBA00023170"/>
    </source>
</evidence>
<keyword evidence="6 8" id="KW-0675">Receptor</keyword>
<dbReference type="GO" id="GO:0038023">
    <property type="term" value="F:signaling receptor activity"/>
    <property type="evidence" value="ECO:0007669"/>
    <property type="project" value="UniProtKB-ARBA"/>
</dbReference>
<evidence type="ECO:0000256" key="4">
    <source>
        <dbReference type="ARBA" id="ARBA00022989"/>
    </source>
</evidence>
<evidence type="ECO:0000256" key="5">
    <source>
        <dbReference type="ARBA" id="ARBA00023136"/>
    </source>
</evidence>
<sequence length="446" mass="52015">MQQFDQKKNFSNQVSAKELLYDKINKTQFEFFLKLSGLLSKGIDLKQRYGPIKKDKSLIRIRRIYCQLICSLMWFNTLRLFVLMFISDKWIQLILGDITGYWNDYRLYYLMPSFFLSFQCALCCTIFLMKEKDLSWVVPFFSIRQLQVYNSKVSLDHKMHNSRIRIVIFFVWIITLATTSVIGFITFDTAWESLDQTTFRLWIPWMVFQIIWFFYLVLISYITVSYFNLVCLMISNRFNTVCNEIETLADSNPGPPGSKNDQINQLYFDHNEVCELVDESNSFWQNYIFCTFMTYIPCACYVLYNIFFADFDIILAVYTWGVFFHTLFILAIICISAADVSSEAHAPYTALHTLSLLELPIDLEVNMSTFLHRVRGPTIGYSCLDLFVVTNSSISNTIAAVASYFLIVADFSRSTMTNRYKTQQPDNSTSTMTTLSSMFTMTTSVK</sequence>
<dbReference type="InterPro" id="IPR013604">
    <property type="entry name" value="7TM_chemorcpt"/>
</dbReference>
<evidence type="ECO:0000256" key="3">
    <source>
        <dbReference type="ARBA" id="ARBA00022692"/>
    </source>
</evidence>
<keyword evidence="5 7" id="KW-0472">Membrane</keyword>
<keyword evidence="2" id="KW-1003">Cell membrane</keyword>
<accession>A0AAN0LJ39</accession>
<evidence type="ECO:0000313" key="8">
    <source>
        <dbReference type="EMBL" id="WRW34070.1"/>
    </source>
</evidence>
<keyword evidence="3 7" id="KW-0812">Transmembrane</keyword>
<reference evidence="8" key="1">
    <citation type="submission" date="2024-01" db="EMBL/GenBank/DDBJ databases">
        <title>Genome insights into chemosensory and detoxification machineries of broad mite, Polyphagotarsonemus latus (Tarsonemidae: Acari).</title>
        <authorList>
            <person name="Muthugoundar M."/>
            <person name="P J A."/>
            <person name="Augustine N."/>
        </authorList>
    </citation>
    <scope>NUCLEOTIDE SEQUENCE</scope>
</reference>
<evidence type="ECO:0000256" key="1">
    <source>
        <dbReference type="ARBA" id="ARBA00004651"/>
    </source>
</evidence>
<dbReference type="GO" id="GO:0050909">
    <property type="term" value="P:sensory perception of taste"/>
    <property type="evidence" value="ECO:0007669"/>
    <property type="project" value="InterPro"/>
</dbReference>
<protein>
    <submittedName>
        <fullName evidence="8">Gustatory receptor-like protein</fullName>
    </submittedName>
</protein>
<dbReference type="Pfam" id="PF08395">
    <property type="entry name" value="7tm_7"/>
    <property type="match status" value="1"/>
</dbReference>
<feature type="transmembrane region" description="Helical" evidence="7">
    <location>
        <begin position="207"/>
        <end position="229"/>
    </location>
</feature>
<feature type="transmembrane region" description="Helical" evidence="7">
    <location>
        <begin position="287"/>
        <end position="307"/>
    </location>
</feature>
<comment type="subcellular location">
    <subcellularLocation>
        <location evidence="1">Cell membrane</location>
        <topology evidence="1">Multi-pass membrane protein</topology>
    </subcellularLocation>
</comment>
<dbReference type="GO" id="GO:0005886">
    <property type="term" value="C:plasma membrane"/>
    <property type="evidence" value="ECO:0007669"/>
    <property type="project" value="UniProtKB-SubCell"/>
</dbReference>
<dbReference type="PANTHER" id="PTHR21421:SF29">
    <property type="entry name" value="GUSTATORY RECEPTOR 5A FOR TREHALOSE-RELATED"/>
    <property type="match status" value="1"/>
</dbReference>
<feature type="transmembrane region" description="Helical" evidence="7">
    <location>
        <begin position="166"/>
        <end position="187"/>
    </location>
</feature>
<keyword evidence="4 7" id="KW-1133">Transmembrane helix</keyword>
<organism evidence="8">
    <name type="scientific">Polyphagotarsonemus latus</name>
    <dbReference type="NCBI Taxonomy" id="1204166"/>
    <lineage>
        <taxon>Eukaryota</taxon>
        <taxon>Metazoa</taxon>
        <taxon>Ecdysozoa</taxon>
        <taxon>Arthropoda</taxon>
        <taxon>Chelicerata</taxon>
        <taxon>Arachnida</taxon>
        <taxon>Acari</taxon>
        <taxon>Acariformes</taxon>
        <taxon>Trombidiformes</taxon>
        <taxon>Prostigmata</taxon>
        <taxon>Eleutherengona</taxon>
        <taxon>Heterostigmata</taxon>
        <taxon>Tarsonemoidea</taxon>
        <taxon>Tarsonemidae</taxon>
        <taxon>Polyphagotarsonemus</taxon>
    </lineage>
</organism>
<name>A0AAN0LJ39_9ACAR</name>